<protein>
    <submittedName>
        <fullName evidence="8">MFS transporter</fullName>
    </submittedName>
</protein>
<evidence type="ECO:0000256" key="1">
    <source>
        <dbReference type="ARBA" id="ARBA00004651"/>
    </source>
</evidence>
<proteinExistence type="predicted"/>
<dbReference type="PROSITE" id="PS50850">
    <property type="entry name" value="MFS"/>
    <property type="match status" value="1"/>
</dbReference>
<sequence length="473" mass="49778">MSNRVSALSPPGRWYTEITRTQWLVLLGTTMGWALDGFAGSLYTLVLGPAMTELLPHSDIAADTGSIGLYGGLTVALFLFGWGTGGILFGILADHFGRVRVLSAGIVTYAVFTALAALADTWWQLGVFRFIAGLGSGVEAPVGAALVAEAWRNRYRARASGVMMSGYAMGFFIAALAYNLLGGHGWRPMMGIAVIPALLVYFIRRHVPEPPEIRDTIAARRERKARGDRTAEDRFVLRRLLTRPLLKHTLVGTALATGSLIAFWSVSTWYPQVIRQAAASADLSPGVANSRVAVASMLFNAGGVLGYATWGLLADAIGRRKAFAASFAVSGASVVFLFPLPHGYTTFLLVIPVAGFGLYGALSGILVYGPELFPPSVRATGMALYNGIGRYITAAGPLVAGVVAASWFGGDLGLATTCVVAVGMLGAAALFFAPETRGAPLPTDPVPATPVSADDTPTAHRDRDAVPTAEETG</sequence>
<evidence type="ECO:0000313" key="8">
    <source>
        <dbReference type="EMBL" id="GLY87033.1"/>
    </source>
</evidence>
<keyword evidence="3 6" id="KW-1133">Transmembrane helix</keyword>
<evidence type="ECO:0000256" key="5">
    <source>
        <dbReference type="SAM" id="MobiDB-lite"/>
    </source>
</evidence>
<feature type="transmembrane region" description="Helical" evidence="6">
    <location>
        <begin position="388"/>
        <end position="408"/>
    </location>
</feature>
<dbReference type="Proteomes" id="UP001165074">
    <property type="component" value="Unassembled WGS sequence"/>
</dbReference>
<dbReference type="AlphaFoldDB" id="A0A9W6S4I8"/>
<feature type="transmembrane region" description="Helical" evidence="6">
    <location>
        <begin position="248"/>
        <end position="270"/>
    </location>
</feature>
<feature type="transmembrane region" description="Helical" evidence="6">
    <location>
        <begin position="67"/>
        <end position="92"/>
    </location>
</feature>
<dbReference type="SUPFAM" id="SSF103473">
    <property type="entry name" value="MFS general substrate transporter"/>
    <property type="match status" value="1"/>
</dbReference>
<feature type="region of interest" description="Disordered" evidence="5">
    <location>
        <begin position="441"/>
        <end position="473"/>
    </location>
</feature>
<dbReference type="PANTHER" id="PTHR23508:SF10">
    <property type="entry name" value="CARBOXYLIC ACID TRANSPORTER PROTEIN HOMOLOG"/>
    <property type="match status" value="1"/>
</dbReference>
<feature type="transmembrane region" description="Helical" evidence="6">
    <location>
        <begin position="23"/>
        <end position="47"/>
    </location>
</feature>
<comment type="caution">
    <text evidence="8">The sequence shown here is derived from an EMBL/GenBank/DDBJ whole genome shotgun (WGS) entry which is preliminary data.</text>
</comment>
<feature type="transmembrane region" description="Helical" evidence="6">
    <location>
        <begin position="414"/>
        <end position="433"/>
    </location>
</feature>
<dbReference type="RefSeq" id="WP_285575741.1">
    <property type="nucleotide sequence ID" value="NZ_BSTK01000007.1"/>
</dbReference>
<reference evidence="8" key="1">
    <citation type="submission" date="2023-03" db="EMBL/GenBank/DDBJ databases">
        <title>Actinoallomurus iriomotensis NBRC 103684.</title>
        <authorList>
            <person name="Ichikawa N."/>
            <person name="Sato H."/>
            <person name="Tonouchi N."/>
        </authorList>
    </citation>
    <scope>NUCLEOTIDE SEQUENCE</scope>
    <source>
        <strain evidence="8">NBRC 103684</strain>
    </source>
</reference>
<gene>
    <name evidence="8" type="ORF">Airi02_049620</name>
</gene>
<feature type="transmembrane region" description="Helical" evidence="6">
    <location>
        <begin position="290"/>
        <end position="310"/>
    </location>
</feature>
<evidence type="ECO:0000256" key="6">
    <source>
        <dbReference type="SAM" id="Phobius"/>
    </source>
</evidence>
<dbReference type="GO" id="GO:0046943">
    <property type="term" value="F:carboxylic acid transmembrane transporter activity"/>
    <property type="evidence" value="ECO:0007669"/>
    <property type="project" value="TreeGrafter"/>
</dbReference>
<feature type="transmembrane region" description="Helical" evidence="6">
    <location>
        <begin position="322"/>
        <end position="340"/>
    </location>
</feature>
<keyword evidence="2 6" id="KW-0812">Transmembrane</keyword>
<name>A0A9W6S4I8_9ACTN</name>
<keyword evidence="4 6" id="KW-0472">Membrane</keyword>
<dbReference type="Gene3D" id="1.20.1250.20">
    <property type="entry name" value="MFS general substrate transporter like domains"/>
    <property type="match status" value="1"/>
</dbReference>
<organism evidence="8 9">
    <name type="scientific">Actinoallomurus iriomotensis</name>
    <dbReference type="NCBI Taxonomy" id="478107"/>
    <lineage>
        <taxon>Bacteria</taxon>
        <taxon>Bacillati</taxon>
        <taxon>Actinomycetota</taxon>
        <taxon>Actinomycetes</taxon>
        <taxon>Streptosporangiales</taxon>
        <taxon>Thermomonosporaceae</taxon>
        <taxon>Actinoallomurus</taxon>
    </lineage>
</organism>
<evidence type="ECO:0000256" key="3">
    <source>
        <dbReference type="ARBA" id="ARBA00022989"/>
    </source>
</evidence>
<comment type="subcellular location">
    <subcellularLocation>
        <location evidence="1">Cell membrane</location>
        <topology evidence="1">Multi-pass membrane protein</topology>
    </subcellularLocation>
</comment>
<accession>A0A9W6S4I8</accession>
<dbReference type="GO" id="GO:0005886">
    <property type="term" value="C:plasma membrane"/>
    <property type="evidence" value="ECO:0007669"/>
    <property type="project" value="UniProtKB-SubCell"/>
</dbReference>
<dbReference type="InterPro" id="IPR005829">
    <property type="entry name" value="Sugar_transporter_CS"/>
</dbReference>
<keyword evidence="9" id="KW-1185">Reference proteome</keyword>
<feature type="transmembrane region" description="Helical" evidence="6">
    <location>
        <begin position="99"/>
        <end position="119"/>
    </location>
</feature>
<feature type="transmembrane region" description="Helical" evidence="6">
    <location>
        <begin position="125"/>
        <end position="147"/>
    </location>
</feature>
<feature type="transmembrane region" description="Helical" evidence="6">
    <location>
        <begin position="186"/>
        <end position="204"/>
    </location>
</feature>
<feature type="transmembrane region" description="Helical" evidence="6">
    <location>
        <begin position="159"/>
        <end position="180"/>
    </location>
</feature>
<dbReference type="PANTHER" id="PTHR23508">
    <property type="entry name" value="CARBOXYLIC ACID TRANSPORTER PROTEIN HOMOLOG"/>
    <property type="match status" value="1"/>
</dbReference>
<feature type="domain" description="Major facilitator superfamily (MFS) profile" evidence="7">
    <location>
        <begin position="25"/>
        <end position="437"/>
    </location>
</feature>
<evidence type="ECO:0000259" key="7">
    <source>
        <dbReference type="PROSITE" id="PS50850"/>
    </source>
</evidence>
<dbReference type="PROSITE" id="PS00217">
    <property type="entry name" value="SUGAR_TRANSPORT_2"/>
    <property type="match status" value="1"/>
</dbReference>
<dbReference type="InterPro" id="IPR036259">
    <property type="entry name" value="MFS_trans_sf"/>
</dbReference>
<feature type="transmembrane region" description="Helical" evidence="6">
    <location>
        <begin position="346"/>
        <end position="368"/>
    </location>
</feature>
<dbReference type="EMBL" id="BSTK01000007">
    <property type="protein sequence ID" value="GLY87033.1"/>
    <property type="molecule type" value="Genomic_DNA"/>
</dbReference>
<evidence type="ECO:0000313" key="9">
    <source>
        <dbReference type="Proteomes" id="UP001165074"/>
    </source>
</evidence>
<evidence type="ECO:0000256" key="4">
    <source>
        <dbReference type="ARBA" id="ARBA00023136"/>
    </source>
</evidence>
<evidence type="ECO:0000256" key="2">
    <source>
        <dbReference type="ARBA" id="ARBA00022692"/>
    </source>
</evidence>
<dbReference type="InterPro" id="IPR011701">
    <property type="entry name" value="MFS"/>
</dbReference>
<dbReference type="Pfam" id="PF07690">
    <property type="entry name" value="MFS_1"/>
    <property type="match status" value="2"/>
</dbReference>
<dbReference type="InterPro" id="IPR020846">
    <property type="entry name" value="MFS_dom"/>
</dbReference>